<gene>
    <name evidence="1" type="ORF">GNF83_08970</name>
</gene>
<dbReference type="CDD" id="cd10227">
    <property type="entry name" value="ASKHA_NBD_ParM-like"/>
    <property type="match status" value="1"/>
</dbReference>
<accession>A0AAW9KEZ2</accession>
<dbReference type="AlphaFoldDB" id="A0AAW9KEZ2"/>
<proteinExistence type="predicted"/>
<dbReference type="SUPFAM" id="SSF53067">
    <property type="entry name" value="Actin-like ATPase domain"/>
    <property type="match status" value="1"/>
</dbReference>
<dbReference type="Proteomes" id="UP001288944">
    <property type="component" value="Unassembled WGS sequence"/>
</dbReference>
<comment type="caution">
    <text evidence="1">The sequence shown here is derived from an EMBL/GenBank/DDBJ whole genome shotgun (WGS) entry which is preliminary data.</text>
</comment>
<evidence type="ECO:0000313" key="2">
    <source>
        <dbReference type="Proteomes" id="UP001288944"/>
    </source>
</evidence>
<dbReference type="InterPro" id="IPR043129">
    <property type="entry name" value="ATPase_NBD"/>
</dbReference>
<protein>
    <recommendedName>
        <fullName evidence="3">Actin-like protein N-terminal domain-containing protein</fullName>
    </recommendedName>
</protein>
<dbReference type="Gene3D" id="3.30.420.40">
    <property type="match status" value="2"/>
</dbReference>
<sequence>MKQMVRGLIDRIQAIRNKVKYNKIKKNININNTNDIVYVDLGASNIKMSYKGELLTFRSSIRKVLVEDEITIQKNAIRCNGCWYIVGESNQPTGNYEYKYQKEYLEVLILFGLSMFKDKVNGIGENLKVNILLPYNQLHTRKNLENKINGVYEVNYINTLGIQEFSTSITLGNVFAEGEASKVYIEKNHNTYGNLCVINIGYSTTEATLVNTLGNRENFISLNIGTNNLLSQYLKYTKAPTSSILSSWLNDGYTFSKDEARAIAEVNKQYISTLWNDIYNGVIKLSNPTNTSIVFVGGGANLLIDSFKDAIPKEYNVKALIPLESSYSDLLGMILLSNDTIEPTKINPVEEVPTTKKLSNYEKFKELKEKGLEVKEIATVTGLAIQTLRNYNVKYNKELQVG</sequence>
<dbReference type="EMBL" id="WNUR01000018">
    <property type="protein sequence ID" value="MDZ7541386.1"/>
    <property type="molecule type" value="Genomic_DNA"/>
</dbReference>
<dbReference type="RefSeq" id="WP_322378955.1">
    <property type="nucleotide sequence ID" value="NZ_WNUN01000012.1"/>
</dbReference>
<evidence type="ECO:0000313" key="1">
    <source>
        <dbReference type="EMBL" id="MDZ7541386.1"/>
    </source>
</evidence>
<evidence type="ECO:0008006" key="3">
    <source>
        <dbReference type="Google" id="ProtNLM"/>
    </source>
</evidence>
<name>A0AAW9KEZ2_CLOPF</name>
<organism evidence="1 2">
    <name type="scientific">Clostridium perfringens</name>
    <dbReference type="NCBI Taxonomy" id="1502"/>
    <lineage>
        <taxon>Bacteria</taxon>
        <taxon>Bacillati</taxon>
        <taxon>Bacillota</taxon>
        <taxon>Clostridia</taxon>
        <taxon>Eubacteriales</taxon>
        <taxon>Clostridiaceae</taxon>
        <taxon>Clostridium</taxon>
    </lineage>
</organism>
<reference evidence="1" key="1">
    <citation type="submission" date="2019-11" db="EMBL/GenBank/DDBJ databases">
        <title>Characterization of Clostridium perfringens isolates from swine manure treated agricultural soils.</title>
        <authorList>
            <person name="Wushke S.T."/>
        </authorList>
    </citation>
    <scope>NUCLEOTIDE SEQUENCE</scope>
    <source>
        <strain evidence="1">X62</strain>
    </source>
</reference>